<dbReference type="EMBL" id="CP014864">
    <property type="protein sequence ID" value="AMX02682.1"/>
    <property type="molecule type" value="Genomic_DNA"/>
</dbReference>
<dbReference type="AlphaFoldDB" id="A0A143HN36"/>
<dbReference type="STRING" id="252514.A3224_08890"/>
<keyword evidence="3" id="KW-1185">Reference proteome</keyword>
<dbReference type="OrthoDB" id="322908at2"/>
<dbReference type="Proteomes" id="UP000076077">
    <property type="component" value="Chromosome"/>
</dbReference>
<reference evidence="3" key="1">
    <citation type="submission" date="2016-03" db="EMBL/GenBank/DDBJ databases">
        <authorList>
            <person name="Lee Y.-S."/>
            <person name="Choi Y.-L."/>
        </authorList>
    </citation>
    <scope>NUCLEOTIDE SEQUENCE [LARGE SCALE GENOMIC DNA]</scope>
    <source>
        <strain evidence="3">DAU221</strain>
    </source>
</reference>
<accession>A0A143HN36</accession>
<dbReference type="KEGG" id="mthd:A3224_08890"/>
<gene>
    <name evidence="2" type="ORF">A3224_08890</name>
</gene>
<feature type="domain" description="Wadjet protein JetD C-terminal" evidence="1">
    <location>
        <begin position="230"/>
        <end position="330"/>
    </location>
</feature>
<evidence type="ECO:0000313" key="3">
    <source>
        <dbReference type="Proteomes" id="UP000076077"/>
    </source>
</evidence>
<organism evidence="2 3">
    <name type="scientific">Microbulbifer thermotolerans</name>
    <dbReference type="NCBI Taxonomy" id="252514"/>
    <lineage>
        <taxon>Bacteria</taxon>
        <taxon>Pseudomonadati</taxon>
        <taxon>Pseudomonadota</taxon>
        <taxon>Gammaproteobacteria</taxon>
        <taxon>Cellvibrionales</taxon>
        <taxon>Microbulbiferaceae</taxon>
        <taxon>Microbulbifer</taxon>
    </lineage>
</organism>
<sequence>MMARRIPDLAAANPVIMGLLEYVLDKRDDQILSGEEKSIAITLGSPKSAPRALRAALTPFTDPAYDDCELWDELVWLSRDYRCFKIKEPARRPSGSAPWQGVRLFFEDSCEAMIREWLDRPRPHRVDPEWQAALTRFATRFENPEAFPPGGLELDAGFDGYEQLLACWARLGEELAHSGGMSWRQLSARCFFGDSKYLDADGHQALARALFPELCERVQERPLLMHLYLPSQSERVVMVENQDSFLMLADCQPKATALVYIEGYRGGAARVRLPGVARFSTLNDIAEPARREFIRWWQGQAEQELPAYFWGDLDYEGMQIAAALRRSFTSLDCWRPGYAPMLERLCSGGGHRPLQAKKNRQRAIESTGCDYADTELIPALWHTGCYVDQESVTPEELHAAAAKVDF</sequence>
<name>A0A143HN36_MICTH</name>
<evidence type="ECO:0000259" key="1">
    <source>
        <dbReference type="Pfam" id="PF09983"/>
    </source>
</evidence>
<protein>
    <recommendedName>
        <fullName evidence="1">Wadjet protein JetD C-terminal domain-containing protein</fullName>
    </recommendedName>
</protein>
<dbReference type="Pfam" id="PF09983">
    <property type="entry name" value="JetD_C"/>
    <property type="match status" value="1"/>
</dbReference>
<dbReference type="InterPro" id="IPR024534">
    <property type="entry name" value="JetD_C"/>
</dbReference>
<evidence type="ECO:0000313" key="2">
    <source>
        <dbReference type="EMBL" id="AMX02682.1"/>
    </source>
</evidence>
<proteinExistence type="predicted"/>